<dbReference type="SUPFAM" id="SSF53067">
    <property type="entry name" value="Actin-like ATPase domain"/>
    <property type="match status" value="2"/>
</dbReference>
<evidence type="ECO:0000256" key="2">
    <source>
        <dbReference type="ARBA" id="ARBA00022553"/>
    </source>
</evidence>
<dbReference type="PROSITE" id="PS01036">
    <property type="entry name" value="HSP70_3"/>
    <property type="match status" value="1"/>
</dbReference>
<dbReference type="Gene3D" id="3.90.640.10">
    <property type="entry name" value="Actin, Chain A, domain 4"/>
    <property type="match status" value="1"/>
</dbReference>
<reference evidence="11 12" key="1">
    <citation type="journal article" date="2020" name="Biotechnol. Biofuels">
        <title>New insights from the biogas microbiome by comprehensive genome-resolved metagenomics of nearly 1600 species originating from multiple anaerobic digesters.</title>
        <authorList>
            <person name="Campanaro S."/>
            <person name="Treu L."/>
            <person name="Rodriguez-R L.M."/>
            <person name="Kovalovszki A."/>
            <person name="Ziels R.M."/>
            <person name="Maus I."/>
            <person name="Zhu X."/>
            <person name="Kougias P.G."/>
            <person name="Basile A."/>
            <person name="Luo G."/>
            <person name="Schluter A."/>
            <person name="Konstantinidis K.T."/>
            <person name="Angelidaki I."/>
        </authorList>
    </citation>
    <scope>NUCLEOTIDE SEQUENCE [LARGE SCALE GENOMIC DNA]</scope>
    <source>
        <strain evidence="11">AS06rmzACSIP_421</strain>
    </source>
</reference>
<keyword evidence="6 7" id="KW-0143">Chaperone</keyword>
<dbReference type="CDD" id="cd10234">
    <property type="entry name" value="ASKHA_NBD_HSP70_DnaK-like"/>
    <property type="match status" value="1"/>
</dbReference>
<dbReference type="EMBL" id="JAAZAL010000020">
    <property type="protein sequence ID" value="NLE30755.1"/>
    <property type="molecule type" value="Genomic_DNA"/>
</dbReference>
<dbReference type="Gene3D" id="1.20.1270.10">
    <property type="match status" value="1"/>
</dbReference>
<evidence type="ECO:0000256" key="7">
    <source>
        <dbReference type="HAMAP-Rule" id="MF_00332"/>
    </source>
</evidence>
<evidence type="ECO:0000256" key="1">
    <source>
        <dbReference type="ARBA" id="ARBA00007381"/>
    </source>
</evidence>
<dbReference type="InterPro" id="IPR018181">
    <property type="entry name" value="Heat_shock_70_CS"/>
</dbReference>
<comment type="function">
    <text evidence="7">Acts as a chaperone.</text>
</comment>
<dbReference type="SUPFAM" id="SSF100934">
    <property type="entry name" value="Heat shock protein 70kD (HSP70), C-terminal subdomain"/>
    <property type="match status" value="1"/>
</dbReference>
<keyword evidence="3 7" id="KW-0547">Nucleotide-binding</keyword>
<feature type="coiled-coil region" evidence="9">
    <location>
        <begin position="247"/>
        <end position="274"/>
    </location>
</feature>
<evidence type="ECO:0000256" key="4">
    <source>
        <dbReference type="ARBA" id="ARBA00022840"/>
    </source>
</evidence>
<name>A0A847ESN9_9BACT</name>
<dbReference type="HAMAP" id="MF_00332">
    <property type="entry name" value="DnaK"/>
    <property type="match status" value="1"/>
</dbReference>
<dbReference type="InterPro" id="IPR043129">
    <property type="entry name" value="ATPase_NBD"/>
</dbReference>
<dbReference type="Gene3D" id="2.60.34.10">
    <property type="entry name" value="Substrate Binding Domain Of DNAk, Chain A, domain 1"/>
    <property type="match status" value="1"/>
</dbReference>
<dbReference type="GO" id="GO:0051082">
    <property type="term" value="F:unfolded protein binding"/>
    <property type="evidence" value="ECO:0007669"/>
    <property type="project" value="InterPro"/>
</dbReference>
<dbReference type="GO" id="GO:0140662">
    <property type="term" value="F:ATP-dependent protein folding chaperone"/>
    <property type="evidence" value="ECO:0007669"/>
    <property type="project" value="InterPro"/>
</dbReference>
<dbReference type="InterPro" id="IPR029048">
    <property type="entry name" value="HSP70_C_sf"/>
</dbReference>
<dbReference type="InterPro" id="IPR012725">
    <property type="entry name" value="Chaperone_DnaK"/>
</dbReference>
<evidence type="ECO:0000256" key="9">
    <source>
        <dbReference type="SAM" id="Coils"/>
    </source>
</evidence>
<evidence type="ECO:0000256" key="5">
    <source>
        <dbReference type="ARBA" id="ARBA00023016"/>
    </source>
</evidence>
<dbReference type="PRINTS" id="PR00301">
    <property type="entry name" value="HEATSHOCK70"/>
</dbReference>
<dbReference type="PANTHER" id="PTHR19375">
    <property type="entry name" value="HEAT SHOCK PROTEIN 70KDA"/>
    <property type="match status" value="1"/>
</dbReference>
<evidence type="ECO:0000313" key="11">
    <source>
        <dbReference type="EMBL" id="NLE30755.1"/>
    </source>
</evidence>
<dbReference type="AlphaFoldDB" id="A0A847ESN9"/>
<proteinExistence type="evidence at transcript level"/>
<keyword evidence="5 7" id="KW-0346">Stress response</keyword>
<dbReference type="Proteomes" id="UP000554004">
    <property type="component" value="Unassembled WGS sequence"/>
</dbReference>
<keyword evidence="4 7" id="KW-0067">ATP-binding</keyword>
<dbReference type="Gene3D" id="3.30.420.40">
    <property type="match status" value="2"/>
</dbReference>
<dbReference type="FunFam" id="3.90.640.10:FF:000003">
    <property type="entry name" value="Molecular chaperone DnaK"/>
    <property type="match status" value="1"/>
</dbReference>
<dbReference type="FunFam" id="3.30.420.40:FF:000004">
    <property type="entry name" value="Molecular chaperone DnaK"/>
    <property type="match status" value="1"/>
</dbReference>
<comment type="similarity">
    <text evidence="1 7 8">Belongs to the heat shock protein 70 family.</text>
</comment>
<organism evidence="11 12">
    <name type="scientific">Candidatus Dojkabacteria bacterium</name>
    <dbReference type="NCBI Taxonomy" id="2099670"/>
    <lineage>
        <taxon>Bacteria</taxon>
        <taxon>Candidatus Dojkabacteria</taxon>
    </lineage>
</organism>
<dbReference type="InterPro" id="IPR029047">
    <property type="entry name" value="HSP70_peptide-bd_sf"/>
</dbReference>
<evidence type="ECO:0000313" key="12">
    <source>
        <dbReference type="Proteomes" id="UP000554004"/>
    </source>
</evidence>
<dbReference type="NCBIfam" id="TIGR02350">
    <property type="entry name" value="prok_dnaK"/>
    <property type="match status" value="1"/>
</dbReference>
<protein>
    <recommendedName>
        <fullName evidence="7">Chaperone protein DnaK</fullName>
    </recommendedName>
    <alternativeName>
        <fullName evidence="7">HSP70</fullName>
    </alternativeName>
    <alternativeName>
        <fullName evidence="7">Heat shock 70 kDa protein</fullName>
    </alternativeName>
    <alternativeName>
        <fullName evidence="7">Heat shock protein 70</fullName>
    </alternativeName>
</protein>
<evidence type="ECO:0000256" key="6">
    <source>
        <dbReference type="ARBA" id="ARBA00023186"/>
    </source>
</evidence>
<dbReference type="GO" id="GO:0005524">
    <property type="term" value="F:ATP binding"/>
    <property type="evidence" value="ECO:0007669"/>
    <property type="project" value="UniProtKB-UniRule"/>
</dbReference>
<keyword evidence="9" id="KW-0175">Coiled coil</keyword>
<dbReference type="NCBIfam" id="NF001413">
    <property type="entry name" value="PRK00290.1"/>
    <property type="match status" value="1"/>
</dbReference>
<comment type="induction">
    <text evidence="7">By stress conditions e.g. heat shock.</text>
</comment>
<accession>A0A847ESN9</accession>
<dbReference type="InterPro" id="IPR013126">
    <property type="entry name" value="Hsp_70_fam"/>
</dbReference>
<dbReference type="SUPFAM" id="SSF100920">
    <property type="entry name" value="Heat shock protein 70kD (HSP70), peptide-binding domain"/>
    <property type="match status" value="1"/>
</dbReference>
<evidence type="ECO:0000256" key="8">
    <source>
        <dbReference type="RuleBase" id="RU003322"/>
    </source>
</evidence>
<evidence type="ECO:0000256" key="3">
    <source>
        <dbReference type="ARBA" id="ARBA00022741"/>
    </source>
</evidence>
<dbReference type="FunFam" id="2.60.34.10:FF:000014">
    <property type="entry name" value="Chaperone protein DnaK HSP70"/>
    <property type="match status" value="1"/>
</dbReference>
<dbReference type="PROSITE" id="PS00297">
    <property type="entry name" value="HSP70_1"/>
    <property type="match status" value="1"/>
</dbReference>
<dbReference type="FunFam" id="3.30.420.40:FF:000020">
    <property type="entry name" value="Chaperone protein HscA homolog"/>
    <property type="match status" value="1"/>
</dbReference>
<dbReference type="NCBIfam" id="NF003520">
    <property type="entry name" value="PRK05183.1"/>
    <property type="match status" value="1"/>
</dbReference>
<comment type="caution">
    <text evidence="11">The sequence shown here is derived from an EMBL/GenBank/DDBJ whole genome shotgun (WGS) entry which is preliminary data.</text>
</comment>
<dbReference type="Pfam" id="PF00012">
    <property type="entry name" value="HSP70"/>
    <property type="match status" value="1"/>
</dbReference>
<keyword evidence="2 7" id="KW-0597">Phosphoprotein</keyword>
<sequence>MSKIIGIDLGTTNSAMAYMSGGKPNIIANAQGGRLTPSIVAVDDKGETLVGSPAKNQAVTNPEGTIYSVKRLIGRSWDDPEVQRDRELLPFEMRKSKSDGVEVKMGDNWFTPQEISAKILAKMKKDAEDFLGEKVTEAVITVPAYFDDSQRQATKDAGKIAGLDVKRIVNEPTAAALAYGLDNKKDAKIAIFDLGGGTFDISILEIGDGVFEVLSTNGDTHLGGDDFDQMIIDKLAKDFKDSDGVDLKDDRTALQRLKEASEKAKIELSTSEETEINIPYITATSSGPKHLKVKMSRSDLEKLTSELIEKTVKPCEKALKDAKLSTSDIDEVLLVGGMTRMPAIIKKVKEIFNKEPNKGVNPDEVVAVGAAVQGGVLGGDVKDITLLDVTPLSLGLETLGGVMTKLIDRNTTIPVEKKQIFSTASDNQPGVEIHVLQGEREMAEDNKTLGRFILDGIPPAPRGIPQIEVIFTIDANGILNVNAKDLATNKEQKITITASTGLKDEEIEKMVEEATKYADEDKKKKEKAEKRNNADSLCFSIERLIKENGDKIEEYEKKDLEEGVKEVKELIAKDDFDQEEVDKKVEKLTEKMQEVSKKMYEKASKEAEEKKEEDKGKDSDKKEKKEKDKEEKEEEVKEGEVVEE</sequence>
<feature type="region of interest" description="Disordered" evidence="10">
    <location>
        <begin position="592"/>
        <end position="644"/>
    </location>
</feature>
<feature type="modified residue" description="Phosphothreonine; by autocatalysis" evidence="7">
    <location>
        <position position="198"/>
    </location>
</feature>
<gene>
    <name evidence="7 11" type="primary">dnaK</name>
    <name evidence="11" type="ORF">GX618_00565</name>
</gene>
<evidence type="ECO:0000256" key="10">
    <source>
        <dbReference type="SAM" id="MobiDB-lite"/>
    </source>
</evidence>
<dbReference type="PROSITE" id="PS00329">
    <property type="entry name" value="HSP70_2"/>
    <property type="match status" value="1"/>
</dbReference>